<dbReference type="RefSeq" id="WP_124954263.1">
    <property type="nucleotide sequence ID" value="NZ_RRCH01000012.1"/>
</dbReference>
<sequence length="283" mass="31007">MRSLQAIARKDFTDSLRTRSLWVITGLMTLLIVSTWWANMSSGVLQQVDRPFTLAIAQFSLWLPLAAIGIGFKSVVGERSSGSIRVLLGQPCTRRDVVFGTYAGRSLILVASVLIPLLILSVLVITDFGTIAYTELLGGTIALLLYALAWIGMTVGVSSSVASESRTIGLLIGIYALVEPLWTSFVLPICSFIFTGSRQIPSQLTYLRSLKEPTWYLYVNRLSPSNAFNAARHYIPDLLTGLLHGTTVAGPHTPNVFGIVVLSVWMTVPVFIGYRRFKHAELG</sequence>
<feature type="transmembrane region" description="Helical" evidence="1">
    <location>
        <begin position="97"/>
        <end position="124"/>
    </location>
</feature>
<feature type="transmembrane region" description="Helical" evidence="1">
    <location>
        <begin position="136"/>
        <end position="157"/>
    </location>
</feature>
<dbReference type="AlphaFoldDB" id="A0A3P3RHB2"/>
<dbReference type="GO" id="GO:0140359">
    <property type="term" value="F:ABC-type transporter activity"/>
    <property type="evidence" value="ECO:0007669"/>
    <property type="project" value="InterPro"/>
</dbReference>
<keyword evidence="1" id="KW-0812">Transmembrane</keyword>
<feature type="transmembrane region" description="Helical" evidence="1">
    <location>
        <begin position="21"/>
        <end position="40"/>
    </location>
</feature>
<protein>
    <submittedName>
        <fullName evidence="2">Copper ABC transporter permease</fullName>
    </submittedName>
</protein>
<dbReference type="PANTHER" id="PTHR43471">
    <property type="entry name" value="ABC TRANSPORTER PERMEASE"/>
    <property type="match status" value="1"/>
</dbReference>
<gene>
    <name evidence="2" type="ORF">EIK79_06200</name>
</gene>
<organism evidence="2 3">
    <name type="scientific">Halocatena pleomorpha</name>
    <dbReference type="NCBI Taxonomy" id="1785090"/>
    <lineage>
        <taxon>Archaea</taxon>
        <taxon>Methanobacteriati</taxon>
        <taxon>Methanobacteriota</taxon>
        <taxon>Stenosarchaea group</taxon>
        <taxon>Halobacteria</taxon>
        <taxon>Halobacteriales</taxon>
        <taxon>Natronomonadaceae</taxon>
        <taxon>Halocatena</taxon>
    </lineage>
</organism>
<dbReference type="Proteomes" id="UP000282322">
    <property type="component" value="Unassembled WGS sequence"/>
</dbReference>
<dbReference type="EMBL" id="RRCH01000012">
    <property type="protein sequence ID" value="RRJ31853.1"/>
    <property type="molecule type" value="Genomic_DNA"/>
</dbReference>
<name>A0A3P3RHB2_9EURY</name>
<feature type="transmembrane region" description="Helical" evidence="1">
    <location>
        <begin position="256"/>
        <end position="274"/>
    </location>
</feature>
<keyword evidence="1" id="KW-1133">Transmembrane helix</keyword>
<feature type="transmembrane region" description="Helical" evidence="1">
    <location>
        <begin position="52"/>
        <end position="76"/>
    </location>
</feature>
<dbReference type="OrthoDB" id="86287at2157"/>
<reference evidence="2 3" key="1">
    <citation type="submission" date="2018-11" db="EMBL/GenBank/DDBJ databases">
        <title>Taxonoimc description of Halomarina strain SPP-AMP-1.</title>
        <authorList>
            <person name="Pal Y."/>
            <person name="Srinivasana K."/>
            <person name="Verma A."/>
            <person name="Kumar P."/>
        </authorList>
    </citation>
    <scope>NUCLEOTIDE SEQUENCE [LARGE SCALE GENOMIC DNA]</scope>
    <source>
        <strain evidence="2 3">SPP-AMP-1</strain>
    </source>
</reference>
<evidence type="ECO:0000313" key="3">
    <source>
        <dbReference type="Proteomes" id="UP000282322"/>
    </source>
</evidence>
<accession>A0A3P3RHB2</accession>
<evidence type="ECO:0000313" key="2">
    <source>
        <dbReference type="EMBL" id="RRJ31853.1"/>
    </source>
</evidence>
<keyword evidence="1" id="KW-0472">Membrane</keyword>
<comment type="caution">
    <text evidence="2">The sequence shown here is derived from an EMBL/GenBank/DDBJ whole genome shotgun (WGS) entry which is preliminary data.</text>
</comment>
<dbReference type="Pfam" id="PF12679">
    <property type="entry name" value="ABC2_membrane_2"/>
    <property type="match status" value="1"/>
</dbReference>
<proteinExistence type="predicted"/>
<evidence type="ECO:0000256" key="1">
    <source>
        <dbReference type="SAM" id="Phobius"/>
    </source>
</evidence>
<dbReference type="GO" id="GO:0005886">
    <property type="term" value="C:plasma membrane"/>
    <property type="evidence" value="ECO:0007669"/>
    <property type="project" value="UniProtKB-SubCell"/>
</dbReference>
<feature type="transmembrane region" description="Helical" evidence="1">
    <location>
        <begin position="169"/>
        <end position="194"/>
    </location>
</feature>
<dbReference type="PANTHER" id="PTHR43471:SF1">
    <property type="entry name" value="ABC TRANSPORTER PERMEASE PROTEIN NOSY-RELATED"/>
    <property type="match status" value="1"/>
</dbReference>
<keyword evidence="3" id="KW-1185">Reference proteome</keyword>